<dbReference type="Pfam" id="PF01724">
    <property type="entry name" value="DUF29"/>
    <property type="match status" value="1"/>
</dbReference>
<name>A0A7Y9QUN0_9BURK</name>
<gene>
    <name evidence="1" type="ORF">BDD16_000010</name>
</gene>
<evidence type="ECO:0000313" key="2">
    <source>
        <dbReference type="Proteomes" id="UP000518288"/>
    </source>
</evidence>
<keyword evidence="2" id="KW-1185">Reference proteome</keyword>
<reference evidence="1 2" key="1">
    <citation type="submission" date="2020-07" db="EMBL/GenBank/DDBJ databases">
        <title>Genomic Encyclopedia of Archaeal and Bacterial Type Strains, Phase II (KMG-II): from individual species to whole genera.</title>
        <authorList>
            <person name="Goeker M."/>
        </authorList>
    </citation>
    <scope>NUCLEOTIDE SEQUENCE [LARGE SCALE GENOMIC DNA]</scope>
    <source>
        <strain evidence="1 2">DSM 21226</strain>
    </source>
</reference>
<comment type="caution">
    <text evidence="1">The sequence shown here is derived from an EMBL/GenBank/DDBJ whole genome shotgun (WGS) entry which is preliminary data.</text>
</comment>
<dbReference type="Proteomes" id="UP000518288">
    <property type="component" value="Unassembled WGS sequence"/>
</dbReference>
<dbReference type="PANTHER" id="PTHR34235">
    <property type="entry name" value="SLR1203 PROTEIN-RELATED"/>
    <property type="match status" value="1"/>
</dbReference>
<dbReference type="InterPro" id="IPR002636">
    <property type="entry name" value="DUF29"/>
</dbReference>
<evidence type="ECO:0000313" key="1">
    <source>
        <dbReference type="EMBL" id="NYG31024.1"/>
    </source>
</evidence>
<organism evidence="1 2">
    <name type="scientific">Sphaerotilus montanus</name>
    <dbReference type="NCBI Taxonomy" id="522889"/>
    <lineage>
        <taxon>Bacteria</taxon>
        <taxon>Pseudomonadati</taxon>
        <taxon>Pseudomonadota</taxon>
        <taxon>Betaproteobacteria</taxon>
        <taxon>Burkholderiales</taxon>
        <taxon>Sphaerotilaceae</taxon>
        <taxon>Sphaerotilus</taxon>
    </lineage>
</organism>
<proteinExistence type="predicted"/>
<evidence type="ECO:0008006" key="3">
    <source>
        <dbReference type="Google" id="ProtNLM"/>
    </source>
</evidence>
<dbReference type="AlphaFoldDB" id="A0A7Y9QUN0"/>
<dbReference type="RefSeq" id="WP_179631914.1">
    <property type="nucleotide sequence ID" value="NZ_CAXYYM010000108.1"/>
</dbReference>
<dbReference type="Gene3D" id="1.20.1220.20">
    <property type="entry name" value="Uncharcterised protein PF01724"/>
    <property type="match status" value="1"/>
</dbReference>
<sequence length="146" mass="17037">MHTNYDTDIVAWAAEQARLIRAGRFDQVDLEHIAEEIEDVGKSEQRELANRMAVLLAHLLKWLHQPERRGSSWDSTIREQRKALARRLQKTPSLQHCLNDKEWWEDAWLDARTEAARETGIGFDRYPDVCPWTSAEILSSDWLPSN</sequence>
<dbReference type="EMBL" id="JACCFH010000001">
    <property type="protein sequence ID" value="NYG31024.1"/>
    <property type="molecule type" value="Genomic_DNA"/>
</dbReference>
<protein>
    <recommendedName>
        <fullName evidence="3">DUF29 domain-containing protein</fullName>
    </recommendedName>
</protein>
<accession>A0A7Y9QUN0</accession>